<accession>A0A1H4MQS4</accession>
<dbReference type="GO" id="GO:0005737">
    <property type="term" value="C:cytoplasm"/>
    <property type="evidence" value="ECO:0007669"/>
    <property type="project" value="TreeGrafter"/>
</dbReference>
<dbReference type="PANTHER" id="PTHR15032">
    <property type="entry name" value="N-ACYL-PHOSPHATIDYLETHANOLAMINE-HYDROLYZING PHOSPHOLIPASE D"/>
    <property type="match status" value="1"/>
</dbReference>
<evidence type="ECO:0000259" key="1">
    <source>
        <dbReference type="SMART" id="SM00849"/>
    </source>
</evidence>
<dbReference type="SMART" id="SM00849">
    <property type="entry name" value="Lactamase_B"/>
    <property type="match status" value="1"/>
</dbReference>
<dbReference type="InterPro" id="IPR036866">
    <property type="entry name" value="RibonucZ/Hydroxyglut_hydro"/>
</dbReference>
<dbReference type="Proteomes" id="UP000182409">
    <property type="component" value="Unassembled WGS sequence"/>
</dbReference>
<protein>
    <submittedName>
        <fullName evidence="2">L-ascorbate metabolism protein UlaG, beta-lactamase superfamily</fullName>
    </submittedName>
</protein>
<sequence>MSLLRPARFEDGIYLNPVPTEVGATQHFPAMLRRLLTGKEERVPRRTLGPFHTAPAIFRAAPASGLRITWLGHSSLLFEIDGTTLLIDPVFSKRASFVQWFGPERFYAPPLPMADLPRLDAVLLTHDHYDHLDSAAVQQLIERTPVFVCSIGVGTHLRRWGVPAAKIQELNWMDSFTVPGSSATPLTVTALPARHFSGRSLKRYTTLWSSFALQTAKHTLYHGADSGYYEGFREIGERFGPFDLAMLEVGAFDPLWDQIHLGPDNAMRAAADLQAKTLFPIHWGLFNLAFHDWFQPPERITELAAQAGLPLWLPEPGAPSEFTGEAVNTMWWRRYMSPVRDGNEAADDVAAKIAIRA</sequence>
<gene>
    <name evidence="2" type="ORF">SAMN05443244_2010</name>
</gene>
<reference evidence="2 3" key="1">
    <citation type="submission" date="2016-10" db="EMBL/GenBank/DDBJ databases">
        <authorList>
            <person name="de Groot N.N."/>
        </authorList>
    </citation>
    <scope>NUCLEOTIDE SEQUENCE [LARGE SCALE GENOMIC DNA]</scope>
    <source>
        <strain evidence="2 3">AB35.6</strain>
    </source>
</reference>
<dbReference type="AlphaFoldDB" id="A0A1H4MQS4"/>
<dbReference type="Pfam" id="PF12706">
    <property type="entry name" value="Lactamase_B_2"/>
    <property type="match status" value="1"/>
</dbReference>
<dbReference type="InterPro" id="IPR001279">
    <property type="entry name" value="Metallo-B-lactamas"/>
</dbReference>
<dbReference type="Gene3D" id="3.60.15.10">
    <property type="entry name" value="Ribonuclease Z/Hydroxyacylglutathione hydrolase-like"/>
    <property type="match status" value="1"/>
</dbReference>
<name>A0A1H4MQS4_9BACT</name>
<proteinExistence type="predicted"/>
<dbReference type="EMBL" id="FNSD01000001">
    <property type="protein sequence ID" value="SEB85303.1"/>
    <property type="molecule type" value="Genomic_DNA"/>
</dbReference>
<organism evidence="2 3">
    <name type="scientific">Terriglobus roseus</name>
    <dbReference type="NCBI Taxonomy" id="392734"/>
    <lineage>
        <taxon>Bacteria</taxon>
        <taxon>Pseudomonadati</taxon>
        <taxon>Acidobacteriota</taxon>
        <taxon>Terriglobia</taxon>
        <taxon>Terriglobales</taxon>
        <taxon>Acidobacteriaceae</taxon>
        <taxon>Terriglobus</taxon>
    </lineage>
</organism>
<dbReference type="RefSeq" id="WP_074653733.1">
    <property type="nucleotide sequence ID" value="NZ_FNSD01000001.1"/>
</dbReference>
<evidence type="ECO:0000313" key="2">
    <source>
        <dbReference type="EMBL" id="SEB85303.1"/>
    </source>
</evidence>
<dbReference type="OrthoDB" id="9805728at2"/>
<evidence type="ECO:0000313" key="3">
    <source>
        <dbReference type="Proteomes" id="UP000182409"/>
    </source>
</evidence>
<dbReference type="PANTHER" id="PTHR15032:SF4">
    <property type="entry name" value="N-ACYL-PHOSPHATIDYLETHANOLAMINE-HYDROLYZING PHOSPHOLIPASE D"/>
    <property type="match status" value="1"/>
</dbReference>
<feature type="domain" description="Metallo-beta-lactamase" evidence="1">
    <location>
        <begin position="72"/>
        <end position="282"/>
    </location>
</feature>
<dbReference type="SUPFAM" id="SSF56281">
    <property type="entry name" value="Metallo-hydrolase/oxidoreductase"/>
    <property type="match status" value="1"/>
</dbReference>